<name>A0ABV2V8C9_9ACTN</name>
<evidence type="ECO:0000256" key="1">
    <source>
        <dbReference type="SAM" id="MobiDB-lite"/>
    </source>
</evidence>
<feature type="compositionally biased region" description="Low complexity" evidence="1">
    <location>
        <begin position="94"/>
        <end position="103"/>
    </location>
</feature>
<dbReference type="Proteomes" id="UP001550210">
    <property type="component" value="Unassembled WGS sequence"/>
</dbReference>
<dbReference type="RefSeq" id="WP_355403019.1">
    <property type="nucleotide sequence ID" value="NZ_JBEXPZ010000064.1"/>
</dbReference>
<evidence type="ECO:0000313" key="3">
    <source>
        <dbReference type="Proteomes" id="UP001550210"/>
    </source>
</evidence>
<evidence type="ECO:0000313" key="2">
    <source>
        <dbReference type="EMBL" id="MET9850079.1"/>
    </source>
</evidence>
<feature type="compositionally biased region" description="Low complexity" evidence="1">
    <location>
        <begin position="138"/>
        <end position="152"/>
    </location>
</feature>
<accession>A0ABV2V8C9</accession>
<comment type="caution">
    <text evidence="2">The sequence shown here is derived from an EMBL/GenBank/DDBJ whole genome shotgun (WGS) entry which is preliminary data.</text>
</comment>
<organism evidence="2 3">
    <name type="scientific">Streptomyces ossamyceticus</name>
    <dbReference type="NCBI Taxonomy" id="249581"/>
    <lineage>
        <taxon>Bacteria</taxon>
        <taxon>Bacillati</taxon>
        <taxon>Actinomycetota</taxon>
        <taxon>Actinomycetes</taxon>
        <taxon>Kitasatosporales</taxon>
        <taxon>Streptomycetaceae</taxon>
        <taxon>Streptomyces</taxon>
    </lineage>
</organism>
<reference evidence="2 3" key="1">
    <citation type="submission" date="2024-06" db="EMBL/GenBank/DDBJ databases">
        <title>The Natural Products Discovery Center: Release of the First 8490 Sequenced Strains for Exploring Actinobacteria Biosynthetic Diversity.</title>
        <authorList>
            <person name="Kalkreuter E."/>
            <person name="Kautsar S.A."/>
            <person name="Yang D."/>
            <person name="Bader C.D."/>
            <person name="Teijaro C.N."/>
            <person name="Fluegel L."/>
            <person name="Davis C.M."/>
            <person name="Simpson J.R."/>
            <person name="Lauterbach L."/>
            <person name="Steele A.D."/>
            <person name="Gui C."/>
            <person name="Meng S."/>
            <person name="Li G."/>
            <person name="Viehrig K."/>
            <person name="Ye F."/>
            <person name="Su P."/>
            <person name="Kiefer A.F."/>
            <person name="Nichols A."/>
            <person name="Cepeda A.J."/>
            <person name="Yan W."/>
            <person name="Fan B."/>
            <person name="Jiang Y."/>
            <person name="Adhikari A."/>
            <person name="Zheng C.-J."/>
            <person name="Schuster L."/>
            <person name="Cowan T.M."/>
            <person name="Smanski M.J."/>
            <person name="Chevrette M.G."/>
            <person name="De Carvalho L.P.S."/>
            <person name="Shen B."/>
        </authorList>
    </citation>
    <scope>NUCLEOTIDE SEQUENCE [LARGE SCALE GENOMIC DNA]</scope>
    <source>
        <strain evidence="2 3">NPDC006434</strain>
    </source>
</reference>
<dbReference type="PRINTS" id="PR01217">
    <property type="entry name" value="PRICHEXTENSN"/>
</dbReference>
<feature type="compositionally biased region" description="Low complexity" evidence="1">
    <location>
        <begin position="29"/>
        <end position="40"/>
    </location>
</feature>
<sequence length="247" mass="25746">MPPATPPVVQRSATPGAVPLRRPGPQHGTPQAPTPASAPAVQRLSAAKPERPRTTPALLPGGPPALPHPPPSRPSALPTSPVIQRSPLRPRTPAPSQAQSQPQSPNPPNPANPPTNGPQPATPAPKPTPLQRNPLHPTPAHTTTAVSPVTAHRTPPGPTAQTQTAAAAAAATTATAKAATATNPSAGTSDAPPEYVAIPKGQFDPRALSDFQLDELTHRLIGRITRLVRTELRLDRERIGRLRDPRH</sequence>
<keyword evidence="3" id="KW-1185">Reference proteome</keyword>
<dbReference type="EMBL" id="JBEXPZ010000064">
    <property type="protein sequence ID" value="MET9850079.1"/>
    <property type="molecule type" value="Genomic_DNA"/>
</dbReference>
<feature type="compositionally biased region" description="Pro residues" evidence="1">
    <location>
        <begin position="104"/>
        <end position="128"/>
    </location>
</feature>
<gene>
    <name evidence="2" type="ORF">ABZZ21_37140</name>
</gene>
<feature type="region of interest" description="Disordered" evidence="1">
    <location>
        <begin position="1"/>
        <end position="200"/>
    </location>
</feature>
<protein>
    <submittedName>
        <fullName evidence="2">Extensin</fullName>
    </submittedName>
</protein>
<feature type="compositionally biased region" description="Pro residues" evidence="1">
    <location>
        <begin position="61"/>
        <end position="73"/>
    </location>
</feature>
<feature type="compositionally biased region" description="Low complexity" evidence="1">
    <location>
        <begin position="159"/>
        <end position="182"/>
    </location>
</feature>
<proteinExistence type="predicted"/>